<evidence type="ECO:0000313" key="10">
    <source>
        <dbReference type="EMBL" id="MDX5930914.1"/>
    </source>
</evidence>
<feature type="domain" description="NADH:ubiquinone oxidoreductase-like 20kDa subunit" evidence="9">
    <location>
        <begin position="45"/>
        <end position="156"/>
    </location>
</feature>
<evidence type="ECO:0000259" key="9">
    <source>
        <dbReference type="Pfam" id="PF01058"/>
    </source>
</evidence>
<proteinExistence type="inferred from homology"/>
<dbReference type="AlphaFoldDB" id="A0AAW9DP13"/>
<keyword evidence="11" id="KW-1185">Reference proteome</keyword>
<comment type="caution">
    <text evidence="10">The sequence shown here is derived from an EMBL/GenBank/DDBJ whole genome shotgun (WGS) entry which is preliminary data.</text>
</comment>
<evidence type="ECO:0000256" key="6">
    <source>
        <dbReference type="ARBA" id="ARBA00023004"/>
    </source>
</evidence>
<keyword evidence="7" id="KW-0411">Iron-sulfur</keyword>
<evidence type="ECO:0000256" key="4">
    <source>
        <dbReference type="ARBA" id="ARBA00022485"/>
    </source>
</evidence>
<evidence type="ECO:0000256" key="2">
    <source>
        <dbReference type="ARBA" id="ARBA00009173"/>
    </source>
</evidence>
<gene>
    <name evidence="10" type="ORF">SIL87_09075</name>
</gene>
<dbReference type="Gene3D" id="3.40.50.12280">
    <property type="match status" value="1"/>
</dbReference>
<dbReference type="SUPFAM" id="SSF56770">
    <property type="entry name" value="HydA/Nqo6-like"/>
    <property type="match status" value="1"/>
</dbReference>
<evidence type="ECO:0000256" key="1">
    <source>
        <dbReference type="ARBA" id="ARBA00001966"/>
    </source>
</evidence>
<sequence>MADRPGDDGGRGDGAAGLLAARLAEAGSVLLGRSLAVRHVDAGSCGGCEISLRGARVLREGLTRFGISMVDDPREADVLLVTGVATATLADAVRRTLEAMAPPRFVVAVGDCALDGGVFKGAPNVVGGAERVVTVDLLIAGCPPSPGRIIAGLVALVEANAPPVKRRSRIEPHA</sequence>
<comment type="similarity">
    <text evidence="2">Belongs to the complex I 20 kDa subunit family.</text>
</comment>
<dbReference type="InterPro" id="IPR052375">
    <property type="entry name" value="Complex_I_20kDa-like"/>
</dbReference>
<dbReference type="EMBL" id="JAWXYB010000018">
    <property type="protein sequence ID" value="MDX5930914.1"/>
    <property type="molecule type" value="Genomic_DNA"/>
</dbReference>
<dbReference type="GO" id="GO:0051539">
    <property type="term" value="F:4 iron, 4 sulfur cluster binding"/>
    <property type="evidence" value="ECO:0007669"/>
    <property type="project" value="UniProtKB-KW"/>
</dbReference>
<accession>A0AAW9DP13</accession>
<dbReference type="Proteomes" id="UP001279553">
    <property type="component" value="Unassembled WGS sequence"/>
</dbReference>
<keyword evidence="6" id="KW-0408">Iron</keyword>
<dbReference type="PANTHER" id="PTHR42989">
    <property type="entry name" value="HYDROGENASE-4 COMPONENT I"/>
    <property type="match status" value="1"/>
</dbReference>
<dbReference type="InterPro" id="IPR006137">
    <property type="entry name" value="NADH_UbQ_OxRdtase-like_20kDa"/>
</dbReference>
<evidence type="ECO:0000256" key="7">
    <source>
        <dbReference type="ARBA" id="ARBA00023014"/>
    </source>
</evidence>
<comment type="cofactor">
    <cofactor evidence="1">
        <name>[4Fe-4S] cluster</name>
        <dbReference type="ChEBI" id="CHEBI:49883"/>
    </cofactor>
</comment>
<keyword evidence="3" id="KW-1003">Cell membrane</keyword>
<dbReference type="Pfam" id="PF01058">
    <property type="entry name" value="Oxidored_q6"/>
    <property type="match status" value="1"/>
</dbReference>
<keyword evidence="4" id="KW-0004">4Fe-4S</keyword>
<dbReference type="PANTHER" id="PTHR42989:SF1">
    <property type="entry name" value="FORMATE HYDROGENLYASE SUBUNIT 7-RELATED"/>
    <property type="match status" value="1"/>
</dbReference>
<organism evidence="10 11">
    <name type="scientific">Acidiphilium acidophilum</name>
    <name type="common">Thiobacillus acidophilus</name>
    <dbReference type="NCBI Taxonomy" id="76588"/>
    <lineage>
        <taxon>Bacteria</taxon>
        <taxon>Pseudomonadati</taxon>
        <taxon>Pseudomonadota</taxon>
        <taxon>Alphaproteobacteria</taxon>
        <taxon>Acetobacterales</taxon>
        <taxon>Acidocellaceae</taxon>
        <taxon>Acidiphilium</taxon>
    </lineage>
</organism>
<evidence type="ECO:0000256" key="5">
    <source>
        <dbReference type="ARBA" id="ARBA00022723"/>
    </source>
</evidence>
<protein>
    <submittedName>
        <fullName evidence="10">Hydrogenase</fullName>
    </submittedName>
</protein>
<name>A0AAW9DP13_ACIAO</name>
<evidence type="ECO:0000256" key="3">
    <source>
        <dbReference type="ARBA" id="ARBA00022475"/>
    </source>
</evidence>
<evidence type="ECO:0000313" key="11">
    <source>
        <dbReference type="Proteomes" id="UP001279553"/>
    </source>
</evidence>
<dbReference type="GO" id="GO:0046872">
    <property type="term" value="F:metal ion binding"/>
    <property type="evidence" value="ECO:0007669"/>
    <property type="project" value="UniProtKB-KW"/>
</dbReference>
<dbReference type="RefSeq" id="WP_319613838.1">
    <property type="nucleotide sequence ID" value="NZ_JAWXYB010000018.1"/>
</dbReference>
<reference evidence="10 11" key="1">
    <citation type="submission" date="2023-11" db="EMBL/GenBank/DDBJ databases">
        <title>MicrobeMod: A computational toolkit for identifying prokaryotic methylation and restriction-modification with nanopore sequencing.</title>
        <authorList>
            <person name="Crits-Christoph A."/>
            <person name="Kang S.C."/>
            <person name="Lee H."/>
            <person name="Ostrov N."/>
        </authorList>
    </citation>
    <scope>NUCLEOTIDE SEQUENCE [LARGE SCALE GENOMIC DNA]</scope>
    <source>
        <strain evidence="10 11">DSMZ 700</strain>
    </source>
</reference>
<keyword evidence="5" id="KW-0479">Metal-binding</keyword>
<evidence type="ECO:0000256" key="8">
    <source>
        <dbReference type="ARBA" id="ARBA00023136"/>
    </source>
</evidence>
<keyword evidence="8" id="KW-0472">Membrane</keyword>